<comment type="caution">
    <text evidence="2">The sequence shown here is derived from an EMBL/GenBank/DDBJ whole genome shotgun (WGS) entry which is preliminary data.</text>
</comment>
<evidence type="ECO:0000313" key="2">
    <source>
        <dbReference type="EMBL" id="SON92680.1"/>
    </source>
</evidence>
<reference evidence="3 4" key="1">
    <citation type="submission" date="2017-10" db="EMBL/GenBank/DDBJ databases">
        <authorList>
            <person name="Regsiter A."/>
            <person name="William W."/>
        </authorList>
    </citation>
    <scope>NUCLEOTIDE SEQUENCE [LARGE SCALE GENOMIC DNA]</scope>
    <source>
        <strain evidence="1 4">CFBP6984</strain>
        <strain evidence="2 3">CFBP7430</strain>
    </source>
</reference>
<organism evidence="2 3">
    <name type="scientific">Xanthomonas campestris pv. phaseoli</name>
    <dbReference type="NCBI Taxonomy" id="317013"/>
    <lineage>
        <taxon>Bacteria</taxon>
        <taxon>Pseudomonadati</taxon>
        <taxon>Pseudomonadota</taxon>
        <taxon>Gammaproteobacteria</taxon>
        <taxon>Lysobacterales</taxon>
        <taxon>Lysobacteraceae</taxon>
        <taxon>Xanthomonas</taxon>
    </lineage>
</organism>
<name>A0AB38E6C7_XANCH</name>
<accession>A0AB38E6C7</accession>
<dbReference type="EMBL" id="OCYS01000142">
    <property type="protein sequence ID" value="SON92680.1"/>
    <property type="molecule type" value="Genomic_DNA"/>
</dbReference>
<dbReference type="Proteomes" id="UP000234166">
    <property type="component" value="Unassembled WGS sequence"/>
</dbReference>
<sequence>MHARSSNSFITQSNNSPLISQKRFTAIALQQASKLVLMTALCLPTSAVLAQDFEVSKIPPLPGEFNPEIDNYGAGCRILQCEGQGNGLWNGQPASIVVISYTGPEGPELRPYIAAGFSSANNCTTDNSTCRPSSSGYFPTLLAKHWQCPAGLSVCRILCNRGLGYR</sequence>
<evidence type="ECO:0000313" key="1">
    <source>
        <dbReference type="EMBL" id="SON88372.1"/>
    </source>
</evidence>
<dbReference type="EMBL" id="OCYT01000146">
    <property type="protein sequence ID" value="SON88372.1"/>
    <property type="molecule type" value="Genomic_DNA"/>
</dbReference>
<protein>
    <submittedName>
        <fullName evidence="2">Secreted protein</fullName>
    </submittedName>
</protein>
<evidence type="ECO:0000313" key="3">
    <source>
        <dbReference type="Proteomes" id="UP000234166"/>
    </source>
</evidence>
<proteinExistence type="predicted"/>
<evidence type="ECO:0000313" key="4">
    <source>
        <dbReference type="Proteomes" id="UP000234181"/>
    </source>
</evidence>
<dbReference type="Proteomes" id="UP000234181">
    <property type="component" value="Unassembled WGS sequence"/>
</dbReference>
<keyword evidence="4" id="KW-1185">Reference proteome</keyword>
<dbReference type="AlphaFoldDB" id="A0AB38E6C7"/>
<dbReference type="RefSeq" id="WP_157926372.1">
    <property type="nucleotide sequence ID" value="NZ_CP020964.2"/>
</dbReference>
<gene>
    <name evidence="1" type="ORF">XAP6984_860001</name>
    <name evidence="2" type="ORF">XAP7430_830001</name>
</gene>